<accession>A0A520MAW5</accession>
<dbReference type="GO" id="GO:0050515">
    <property type="term" value="F:4-(cytidine 5'-diphospho)-2-C-methyl-D-erythritol kinase activity"/>
    <property type="evidence" value="ECO:0007669"/>
    <property type="project" value="UniProtKB-UniRule"/>
</dbReference>
<keyword evidence="4 7" id="KW-0418">Kinase</keyword>
<reference evidence="9 10" key="1">
    <citation type="submission" date="2019-02" db="EMBL/GenBank/DDBJ databases">
        <title>Prokaryotic population dynamics and viral predation in marine succession experiment using metagenomics: the confinement effect.</title>
        <authorList>
            <person name="Haro-Moreno J.M."/>
            <person name="Rodriguez-Valera F."/>
            <person name="Lopez-Perez M."/>
        </authorList>
    </citation>
    <scope>NUCLEOTIDE SEQUENCE [LARGE SCALE GENOMIC DNA]</scope>
    <source>
        <strain evidence="9">MED-G167</strain>
    </source>
</reference>
<evidence type="ECO:0000256" key="2">
    <source>
        <dbReference type="ARBA" id="ARBA00022679"/>
    </source>
</evidence>
<dbReference type="SUPFAM" id="SSF55060">
    <property type="entry name" value="GHMP Kinase, C-terminal domain"/>
    <property type="match status" value="1"/>
</dbReference>
<evidence type="ECO:0000256" key="3">
    <source>
        <dbReference type="ARBA" id="ARBA00022741"/>
    </source>
</evidence>
<dbReference type="NCBIfam" id="TIGR00154">
    <property type="entry name" value="ispE"/>
    <property type="match status" value="1"/>
</dbReference>
<evidence type="ECO:0000256" key="7">
    <source>
        <dbReference type="HAMAP-Rule" id="MF_00061"/>
    </source>
</evidence>
<protein>
    <recommendedName>
        <fullName evidence="1 7">4-diphosphocytidyl-2-C-methyl-D-erythritol kinase</fullName>
        <shortName evidence="7">CMK</shortName>
        <ecNumber evidence="7">2.7.1.148</ecNumber>
    </recommendedName>
    <alternativeName>
        <fullName evidence="7">4-(cytidine-5'-diphospho)-2-C-methyl-D-erythritol kinase</fullName>
    </alternativeName>
</protein>
<dbReference type="GO" id="GO:0005524">
    <property type="term" value="F:ATP binding"/>
    <property type="evidence" value="ECO:0007669"/>
    <property type="project" value="UniProtKB-UniRule"/>
</dbReference>
<sequence>MKTKNFKSPAKMNLYLRILDKRNDGFHNLDSSFQLIDLFDQIEITNIDTNEIEIECNPNIIKTKNNIVYTAVNILRERYKIDKGIRIKIKKNIPIGAGLGGGSSNAATVLIALNQIWDLKIQIHDLMKIGRALGADVPFFINGENALVSGIGDVLTKKESDKAKYILICPDISISTKDMFLYLDRKEDYSDDKKEFIQNSFLQPVCEKYNDIGQFYENNKKSFDVCLTGTGSTMFIRYKDSVELKKIFKIIPANWRFFLAEPLQYSPLKGV</sequence>
<dbReference type="Proteomes" id="UP000318359">
    <property type="component" value="Unassembled WGS sequence"/>
</dbReference>
<evidence type="ECO:0000256" key="4">
    <source>
        <dbReference type="ARBA" id="ARBA00022777"/>
    </source>
</evidence>
<dbReference type="InterPro" id="IPR036554">
    <property type="entry name" value="GHMP_kinase_C_sf"/>
</dbReference>
<evidence type="ECO:0000256" key="5">
    <source>
        <dbReference type="ARBA" id="ARBA00022840"/>
    </source>
</evidence>
<feature type="active site" evidence="7">
    <location>
        <position position="11"/>
    </location>
</feature>
<keyword evidence="3 7" id="KW-0547">Nucleotide-binding</keyword>
<dbReference type="InterPro" id="IPR006204">
    <property type="entry name" value="GHMP_kinase_N_dom"/>
</dbReference>
<dbReference type="GO" id="GO:0016114">
    <property type="term" value="P:terpenoid biosynthetic process"/>
    <property type="evidence" value="ECO:0007669"/>
    <property type="project" value="UniProtKB-UniRule"/>
</dbReference>
<dbReference type="HAMAP" id="MF_00061">
    <property type="entry name" value="IspE"/>
    <property type="match status" value="1"/>
</dbReference>
<keyword evidence="5 7" id="KW-0067">ATP-binding</keyword>
<dbReference type="GO" id="GO:0019288">
    <property type="term" value="P:isopentenyl diphosphate biosynthetic process, methylerythritol 4-phosphate pathway"/>
    <property type="evidence" value="ECO:0007669"/>
    <property type="project" value="UniProtKB-UniRule"/>
</dbReference>
<dbReference type="Gene3D" id="3.30.70.890">
    <property type="entry name" value="GHMP kinase, C-terminal domain"/>
    <property type="match status" value="1"/>
</dbReference>
<dbReference type="Gene3D" id="3.30.230.10">
    <property type="match status" value="1"/>
</dbReference>
<name>A0A520MAW5_9GAMM</name>
<gene>
    <name evidence="7" type="primary">ispE</name>
    <name evidence="9" type="ORF">EVB00_01350</name>
</gene>
<comment type="pathway">
    <text evidence="7">Isoprenoid biosynthesis; isopentenyl diphosphate biosynthesis via DXP pathway; isopentenyl diphosphate from 1-deoxy-D-xylulose 5-phosphate: step 3/6.</text>
</comment>
<feature type="binding site" evidence="7">
    <location>
        <begin position="94"/>
        <end position="104"/>
    </location>
    <ligand>
        <name>ATP</name>
        <dbReference type="ChEBI" id="CHEBI:30616"/>
    </ligand>
</feature>
<organism evidence="9 10">
    <name type="scientific">SAR86 cluster bacterium</name>
    <dbReference type="NCBI Taxonomy" id="2030880"/>
    <lineage>
        <taxon>Bacteria</taxon>
        <taxon>Pseudomonadati</taxon>
        <taxon>Pseudomonadota</taxon>
        <taxon>Gammaproteobacteria</taxon>
        <taxon>SAR86 cluster</taxon>
    </lineage>
</organism>
<dbReference type="InterPro" id="IPR014721">
    <property type="entry name" value="Ribsml_uS5_D2-typ_fold_subgr"/>
</dbReference>
<dbReference type="EC" id="2.7.1.148" evidence="7"/>
<comment type="caution">
    <text evidence="9">The sequence shown here is derived from an EMBL/GenBank/DDBJ whole genome shotgun (WGS) entry which is preliminary data.</text>
</comment>
<dbReference type="EMBL" id="SHBM01000012">
    <property type="protein sequence ID" value="RZO18269.1"/>
    <property type="molecule type" value="Genomic_DNA"/>
</dbReference>
<dbReference type="PANTHER" id="PTHR43527:SF2">
    <property type="entry name" value="4-DIPHOSPHOCYTIDYL-2-C-METHYL-D-ERYTHRITOL KINASE, CHLOROPLASTIC"/>
    <property type="match status" value="1"/>
</dbReference>
<evidence type="ECO:0000313" key="10">
    <source>
        <dbReference type="Proteomes" id="UP000318359"/>
    </source>
</evidence>
<dbReference type="InterPro" id="IPR004424">
    <property type="entry name" value="IspE"/>
</dbReference>
<proteinExistence type="inferred from homology"/>
<evidence type="ECO:0000259" key="8">
    <source>
        <dbReference type="Pfam" id="PF00288"/>
    </source>
</evidence>
<dbReference type="PIRSF" id="PIRSF010376">
    <property type="entry name" value="IspE"/>
    <property type="match status" value="1"/>
</dbReference>
<comment type="function">
    <text evidence="7">Catalyzes the phosphorylation of the position 2 hydroxy group of 4-diphosphocytidyl-2C-methyl-D-erythritol.</text>
</comment>
<keyword evidence="2 7" id="KW-0808">Transferase</keyword>
<dbReference type="Pfam" id="PF00288">
    <property type="entry name" value="GHMP_kinases_N"/>
    <property type="match status" value="1"/>
</dbReference>
<dbReference type="InterPro" id="IPR020568">
    <property type="entry name" value="Ribosomal_Su5_D2-typ_SF"/>
</dbReference>
<dbReference type="UniPathway" id="UPA00056">
    <property type="reaction ID" value="UER00094"/>
</dbReference>
<keyword evidence="6 7" id="KW-0414">Isoprene biosynthesis</keyword>
<dbReference type="SUPFAM" id="SSF54211">
    <property type="entry name" value="Ribosomal protein S5 domain 2-like"/>
    <property type="match status" value="1"/>
</dbReference>
<comment type="catalytic activity">
    <reaction evidence="7">
        <text>4-CDP-2-C-methyl-D-erythritol + ATP = 4-CDP-2-C-methyl-D-erythritol 2-phosphate + ADP + H(+)</text>
        <dbReference type="Rhea" id="RHEA:18437"/>
        <dbReference type="ChEBI" id="CHEBI:15378"/>
        <dbReference type="ChEBI" id="CHEBI:30616"/>
        <dbReference type="ChEBI" id="CHEBI:57823"/>
        <dbReference type="ChEBI" id="CHEBI:57919"/>
        <dbReference type="ChEBI" id="CHEBI:456216"/>
        <dbReference type="EC" id="2.7.1.148"/>
    </reaction>
</comment>
<comment type="similarity">
    <text evidence="7">Belongs to the GHMP kinase family. IspE subfamily.</text>
</comment>
<dbReference type="PANTHER" id="PTHR43527">
    <property type="entry name" value="4-DIPHOSPHOCYTIDYL-2-C-METHYL-D-ERYTHRITOL KINASE, CHLOROPLASTIC"/>
    <property type="match status" value="1"/>
</dbReference>
<dbReference type="AlphaFoldDB" id="A0A520MAW5"/>
<evidence type="ECO:0000313" key="9">
    <source>
        <dbReference type="EMBL" id="RZO18269.1"/>
    </source>
</evidence>
<evidence type="ECO:0000256" key="6">
    <source>
        <dbReference type="ARBA" id="ARBA00023229"/>
    </source>
</evidence>
<feature type="domain" description="GHMP kinase N-terminal" evidence="8">
    <location>
        <begin position="66"/>
        <end position="143"/>
    </location>
</feature>
<evidence type="ECO:0000256" key="1">
    <source>
        <dbReference type="ARBA" id="ARBA00017473"/>
    </source>
</evidence>
<feature type="active site" evidence="7">
    <location>
        <position position="136"/>
    </location>
</feature>